<comment type="caution">
    <text evidence="4">The sequence shown here is derived from an EMBL/GenBank/DDBJ whole genome shotgun (WGS) entry which is preliminary data.</text>
</comment>
<name>A0AB74BU60_ASPFL</name>
<organism evidence="4 5">
    <name type="scientific">Aspergillus flavus</name>
    <dbReference type="NCBI Taxonomy" id="5059"/>
    <lineage>
        <taxon>Eukaryota</taxon>
        <taxon>Fungi</taxon>
        <taxon>Dikarya</taxon>
        <taxon>Ascomycota</taxon>
        <taxon>Pezizomycotina</taxon>
        <taxon>Eurotiomycetes</taxon>
        <taxon>Eurotiomycetidae</taxon>
        <taxon>Eurotiales</taxon>
        <taxon>Aspergillaceae</taxon>
        <taxon>Aspergillus</taxon>
        <taxon>Aspergillus subgen. Circumdati</taxon>
    </lineage>
</organism>
<evidence type="ECO:0000259" key="3">
    <source>
        <dbReference type="Pfam" id="PF24883"/>
    </source>
</evidence>
<feature type="compositionally biased region" description="Basic and acidic residues" evidence="2">
    <location>
        <begin position="23"/>
        <end position="32"/>
    </location>
</feature>
<reference evidence="4 5" key="1">
    <citation type="submission" date="2018-07" db="EMBL/GenBank/DDBJ databases">
        <title>Identification of spontaneous genetic mutation associated with occurrence of a yellow conidial color mutant of Aspergillus flavus.</title>
        <authorList>
            <person name="Chang P.-K."/>
            <person name="Mack B.M."/>
            <person name="Scharfenstein L."/>
            <person name="Gilbert M.K."/>
        </authorList>
    </citation>
    <scope>NUCLEOTIDE SEQUENCE [LARGE SCALE GENOMIC DNA]</scope>
    <source>
        <strain evidence="4 5">CA14</strain>
    </source>
</reference>
<evidence type="ECO:0000256" key="2">
    <source>
        <dbReference type="SAM" id="MobiDB-lite"/>
    </source>
</evidence>
<feature type="compositionally biased region" description="Basic and acidic residues" evidence="2">
    <location>
        <begin position="95"/>
        <end position="108"/>
    </location>
</feature>
<feature type="domain" description="Nephrocystin 3-like N-terminal" evidence="3">
    <location>
        <begin position="388"/>
        <end position="556"/>
    </location>
</feature>
<dbReference type="Pfam" id="PF12796">
    <property type="entry name" value="Ank_2"/>
    <property type="match status" value="2"/>
</dbReference>
<dbReference type="Proteomes" id="UP000275480">
    <property type="component" value="Unassembled WGS sequence"/>
</dbReference>
<dbReference type="SUPFAM" id="SSF48403">
    <property type="entry name" value="Ankyrin repeat"/>
    <property type="match status" value="2"/>
</dbReference>
<dbReference type="SMART" id="SM00248">
    <property type="entry name" value="ANK"/>
    <property type="match status" value="8"/>
</dbReference>
<feature type="region of interest" description="Disordered" evidence="2">
    <location>
        <begin position="19"/>
        <end position="55"/>
    </location>
</feature>
<gene>
    <name evidence="4" type="ORF">CA14_006274</name>
</gene>
<dbReference type="Gene3D" id="1.25.40.20">
    <property type="entry name" value="Ankyrin repeat-containing domain"/>
    <property type="match status" value="2"/>
</dbReference>
<protein>
    <submittedName>
        <fullName evidence="4">Ankyrin repeat-containing protein</fullName>
    </submittedName>
</protein>
<evidence type="ECO:0000313" key="4">
    <source>
        <dbReference type="EMBL" id="RMZ36930.1"/>
    </source>
</evidence>
<dbReference type="EMBL" id="QQZZ01000181">
    <property type="protein sequence ID" value="RMZ36930.1"/>
    <property type="molecule type" value="Genomic_DNA"/>
</dbReference>
<evidence type="ECO:0000313" key="5">
    <source>
        <dbReference type="Proteomes" id="UP000275480"/>
    </source>
</evidence>
<dbReference type="PANTHER" id="PTHR10039">
    <property type="entry name" value="AMELOGENIN"/>
    <property type="match status" value="1"/>
</dbReference>
<dbReference type="InterPro" id="IPR056884">
    <property type="entry name" value="NPHP3-like_N"/>
</dbReference>
<dbReference type="InterPro" id="IPR002110">
    <property type="entry name" value="Ankyrin_rpt"/>
</dbReference>
<sequence>MEQSKVTCFTRMRSKVHHICNRKGKEKEKQEPELSSSLAPAIVDPQEQADSEPAVKPPIIEVQSIGEASASGAILDESTLPEPLSLQTCGEDDNREQIKPETPERPQNAKRDLWHEAYVRLAPELQENLKSLGFDQQSPEPVKQRIEGVLAEAKRQRDKCEEKDWIIKVGDHEIKVRDTAVQIIGWVTKIGDLAVGFAQPAEGPWSVIKLLLGGIEVYDKEKGALLSIVENVTRVIYSGQIYESIYKLDKAGVEPTSRLYDVLMELYNFILELVIKSTDVSSNTAVQFLKSVFDPEKASDMLCTLRDHESRLADAVRVCEATAQANLDSLLRIQLEDAHMALVGVTHRIEYVVQRMGDQERDKLLSWISDIKYCNHHDHVVERRTPKTGTWLIRHETFREWRDTASSGILWLRGYPGTGKTFLTSHVIDHTSANSTCTQNQGFAFFYCYREEELRRKSLHVLRCFVRQLAGPLSDCQSVRISLQEAWRAAKDRGSDLNLDACKAQLLSSFNLYSETIIVLDALDEVAVNERRQLIRVLDELVSQSTSTVKVFIASRPDGDISFQFASKLNVQIRAADNMEDIDKFVTNKLEEITALADLPSYLKIDIRKALLSGCDNMFQWAALHLAQIEQLAGDEDSIYYALNHLPRGLEKTYDQIYGQIQQLAPPTRQKVQNALMWVMFANRPLRSDELLAAIRMNVETGDIKLTSHITEQSLLSFSQSLLVVDSKKYVWRLSHLSVVEYFERRQTLLDRPARFKCGSVCLSFLIEAYGKLNDHSASVHPSSSAVTVFPGDKLDINNPFHQYAKQHWPVHFRNNVPDDHSKRILKRFLGSPQESSPYFRHWIQYIFKHQDSFELTYGNGRVSQDDLEPIDTPVLAMAWLGLDHPLQEWWEDEHIDLLLENNRGETLIAIAVRVRCKPLCKKLVPRLPKDQRTRGCGCALIIAAKQGDENLVRFLVQEGNANVNLVARGFTTALCEACVIGALNIVKYLVEEAQASVDVRTECDNYISALAAACHTDSASRLELVKYLLEEAGAVVDPPLVSGLANSALGIASSIGPLDLVKYLVEKGNADVNLQLEGWRCSHGTALADAVIRRRLEIIKYLVTEVHADVNQQLRFGHTNTALTTAVETGSRDIVQLLVEEGNANINLQFTCGGDRNFGSTLEYAIAYSSLIGTDILMYLVSQGIADVNIKHLQGPYANPLGRAICLEDQQSVQILLSAGASVDFRWNNGSLLRVPNSNLKQIQYSGGGRAEVVDMLRIADPDRWNDEAVEQIPWGFWRIK</sequence>
<dbReference type="InterPro" id="IPR027417">
    <property type="entry name" value="P-loop_NTPase"/>
</dbReference>
<dbReference type="Pfam" id="PF24883">
    <property type="entry name" value="NPHP3_N"/>
    <property type="match status" value="1"/>
</dbReference>
<dbReference type="SUPFAM" id="SSF52540">
    <property type="entry name" value="P-loop containing nucleoside triphosphate hydrolases"/>
    <property type="match status" value="1"/>
</dbReference>
<dbReference type="InterPro" id="IPR036770">
    <property type="entry name" value="Ankyrin_rpt-contain_sf"/>
</dbReference>
<keyword evidence="1" id="KW-0677">Repeat</keyword>
<proteinExistence type="predicted"/>
<accession>A0AB74BU60</accession>
<evidence type="ECO:0000256" key="1">
    <source>
        <dbReference type="ARBA" id="ARBA00022737"/>
    </source>
</evidence>
<feature type="region of interest" description="Disordered" evidence="2">
    <location>
        <begin position="76"/>
        <end position="108"/>
    </location>
</feature>
<dbReference type="PANTHER" id="PTHR10039:SF16">
    <property type="entry name" value="GPI INOSITOL-DEACYLASE"/>
    <property type="match status" value="1"/>
</dbReference>
<dbReference type="Gene3D" id="3.40.50.300">
    <property type="entry name" value="P-loop containing nucleotide triphosphate hydrolases"/>
    <property type="match status" value="1"/>
</dbReference>